<gene>
    <name evidence="2" type="ORF">FOF52_09315</name>
</gene>
<evidence type="ECO:0000313" key="3">
    <source>
        <dbReference type="Proteomes" id="UP000832041"/>
    </source>
</evidence>
<protein>
    <recommendedName>
        <fullName evidence="4">Integral membrane protein</fullName>
    </recommendedName>
</protein>
<keyword evidence="1" id="KW-0812">Transmembrane</keyword>
<evidence type="ECO:0000256" key="1">
    <source>
        <dbReference type="SAM" id="Phobius"/>
    </source>
</evidence>
<feature type="transmembrane region" description="Helical" evidence="1">
    <location>
        <begin position="69"/>
        <end position="94"/>
    </location>
</feature>
<evidence type="ECO:0008006" key="4">
    <source>
        <dbReference type="Google" id="ProtNLM"/>
    </source>
</evidence>
<feature type="transmembrane region" description="Helical" evidence="1">
    <location>
        <begin position="23"/>
        <end position="49"/>
    </location>
</feature>
<reference evidence="2 3" key="1">
    <citation type="submission" date="2020-04" db="EMBL/GenBank/DDBJ databases">
        <title>Thermobifida alba genome sequencing and assembly.</title>
        <authorList>
            <person name="Luzics S."/>
            <person name="Horvath B."/>
            <person name="Nagy I."/>
            <person name="Toth A."/>
            <person name="Nagy I."/>
            <person name="Kukolya J."/>
        </authorList>
    </citation>
    <scope>NUCLEOTIDE SEQUENCE [LARGE SCALE GENOMIC DNA]</scope>
    <source>
        <strain evidence="2 3">DSM 43795</strain>
    </source>
</reference>
<proteinExistence type="predicted"/>
<accession>A0ABY4L0B4</accession>
<evidence type="ECO:0000313" key="2">
    <source>
        <dbReference type="EMBL" id="UPT21133.1"/>
    </source>
</evidence>
<keyword evidence="1" id="KW-0472">Membrane</keyword>
<keyword evidence="1" id="KW-1133">Transmembrane helix</keyword>
<dbReference type="RefSeq" id="WP_248593442.1">
    <property type="nucleotide sequence ID" value="NZ_BAABEB010000006.1"/>
</dbReference>
<sequence length="130" mass="13761">MTPPPPDSPAPARATARTVSRTVGILFLTATFLCGFLLPAASLATLVQLGTCDGIVETVPGCLSSLRGLLSLVLPWAGWLLGVFGALALFVVAWRRRRREWLWPLLGAAGYALSFPLALVSLFGLDTVLA</sequence>
<feature type="transmembrane region" description="Helical" evidence="1">
    <location>
        <begin position="101"/>
        <end position="125"/>
    </location>
</feature>
<name>A0ABY4L0B4_THEAE</name>
<dbReference type="Proteomes" id="UP000832041">
    <property type="component" value="Chromosome"/>
</dbReference>
<keyword evidence="3" id="KW-1185">Reference proteome</keyword>
<organism evidence="2 3">
    <name type="scientific">Thermobifida alba</name>
    <name type="common">Thermomonospora alba</name>
    <dbReference type="NCBI Taxonomy" id="53522"/>
    <lineage>
        <taxon>Bacteria</taxon>
        <taxon>Bacillati</taxon>
        <taxon>Actinomycetota</taxon>
        <taxon>Actinomycetes</taxon>
        <taxon>Streptosporangiales</taxon>
        <taxon>Nocardiopsidaceae</taxon>
        <taxon>Thermobifida</taxon>
    </lineage>
</organism>
<dbReference type="EMBL" id="CP051627">
    <property type="protein sequence ID" value="UPT21133.1"/>
    <property type="molecule type" value="Genomic_DNA"/>
</dbReference>